<keyword evidence="2" id="KW-0479">Metal-binding</keyword>
<comment type="caution">
    <text evidence="7">The sequence shown here is derived from an EMBL/GenBank/DDBJ whole genome shotgun (WGS) entry which is preliminary data.</text>
</comment>
<sequence length="214" mass="23317">MAAPVEIAPGCLWWSGWLNRSGQEALAEELRQLLLQAPLFTPRMPRTGTPFSVRMSNCGPLGWVSDVTGYRYQPSHPETGEPWPAMPLVLQSAWAELAGTPLAPEACLINWYAPGTRMGLHQDRDEQEFGAPVLSLSLGDTAVFRVGGTSRKDPTRSIRLVSGDALILAGPCRLAFHGIDRIMPESSTLLKQPGRINLTLRRVNPAGSGEIPPR</sequence>
<evidence type="ECO:0000313" key="8">
    <source>
        <dbReference type="Proteomes" id="UP001166585"/>
    </source>
</evidence>
<evidence type="ECO:0000256" key="2">
    <source>
        <dbReference type="ARBA" id="ARBA00022723"/>
    </source>
</evidence>
<dbReference type="PANTHER" id="PTHR16557:SF2">
    <property type="entry name" value="NUCLEIC ACID DIOXYGENASE ALKBH1"/>
    <property type="match status" value="1"/>
</dbReference>
<dbReference type="Proteomes" id="UP001166585">
    <property type="component" value="Unassembled WGS sequence"/>
</dbReference>
<evidence type="ECO:0000256" key="1">
    <source>
        <dbReference type="ARBA" id="ARBA00001954"/>
    </source>
</evidence>
<keyword evidence="5" id="KW-0408">Iron</keyword>
<evidence type="ECO:0000256" key="4">
    <source>
        <dbReference type="ARBA" id="ARBA00023002"/>
    </source>
</evidence>
<accession>A0ABS5R718</accession>
<dbReference type="Pfam" id="PF13532">
    <property type="entry name" value="2OG-FeII_Oxy_2"/>
    <property type="match status" value="1"/>
</dbReference>
<keyword evidence="8" id="KW-1185">Reference proteome</keyword>
<dbReference type="GO" id="GO:0051213">
    <property type="term" value="F:dioxygenase activity"/>
    <property type="evidence" value="ECO:0007669"/>
    <property type="project" value="UniProtKB-KW"/>
</dbReference>
<gene>
    <name evidence="7" type="ORF">KIP89_10100</name>
</gene>
<name>A0ABS5R718_9HYPH</name>
<keyword evidence="4" id="KW-0560">Oxidoreductase</keyword>
<comment type="cofactor">
    <cofactor evidence="1">
        <name>Fe(2+)</name>
        <dbReference type="ChEBI" id="CHEBI:29033"/>
    </cofactor>
</comment>
<proteinExistence type="predicted"/>
<dbReference type="PROSITE" id="PS51471">
    <property type="entry name" value="FE2OG_OXY"/>
    <property type="match status" value="1"/>
</dbReference>
<dbReference type="InterPro" id="IPR005123">
    <property type="entry name" value="Oxoglu/Fe-dep_dioxygenase_dom"/>
</dbReference>
<organism evidence="7 8">
    <name type="scientific">Ancylobacter radicis</name>
    <dbReference type="NCBI Taxonomy" id="2836179"/>
    <lineage>
        <taxon>Bacteria</taxon>
        <taxon>Pseudomonadati</taxon>
        <taxon>Pseudomonadota</taxon>
        <taxon>Alphaproteobacteria</taxon>
        <taxon>Hyphomicrobiales</taxon>
        <taxon>Xanthobacteraceae</taxon>
        <taxon>Ancylobacter</taxon>
    </lineage>
</organism>
<evidence type="ECO:0000259" key="6">
    <source>
        <dbReference type="PROSITE" id="PS51471"/>
    </source>
</evidence>
<dbReference type="SUPFAM" id="SSF51197">
    <property type="entry name" value="Clavaminate synthase-like"/>
    <property type="match status" value="1"/>
</dbReference>
<protein>
    <submittedName>
        <fullName evidence="7">Alpha-ketoglutarate-dependent dioxygenase AlkB</fullName>
    </submittedName>
</protein>
<reference evidence="7" key="1">
    <citation type="submission" date="2021-05" db="EMBL/GenBank/DDBJ databases">
        <authorList>
            <person name="Sun Q."/>
            <person name="Inoue M."/>
        </authorList>
    </citation>
    <scope>NUCLEOTIDE SEQUENCE</scope>
    <source>
        <strain evidence="7">VKM B-3255</strain>
    </source>
</reference>
<keyword evidence="3 7" id="KW-0223">Dioxygenase</keyword>
<dbReference type="PANTHER" id="PTHR16557">
    <property type="entry name" value="ALKYLATED DNA REPAIR PROTEIN ALKB-RELATED"/>
    <property type="match status" value="1"/>
</dbReference>
<feature type="domain" description="Fe2OG dioxygenase" evidence="6">
    <location>
        <begin position="103"/>
        <end position="204"/>
    </location>
</feature>
<dbReference type="InterPro" id="IPR027450">
    <property type="entry name" value="AlkB-like"/>
</dbReference>
<dbReference type="InterPro" id="IPR004574">
    <property type="entry name" value="Alkb"/>
</dbReference>
<evidence type="ECO:0000256" key="3">
    <source>
        <dbReference type="ARBA" id="ARBA00022964"/>
    </source>
</evidence>
<evidence type="ECO:0000256" key="5">
    <source>
        <dbReference type="ARBA" id="ARBA00023004"/>
    </source>
</evidence>
<evidence type="ECO:0000313" key="7">
    <source>
        <dbReference type="EMBL" id="MBS9477460.1"/>
    </source>
</evidence>
<dbReference type="RefSeq" id="WP_213755227.1">
    <property type="nucleotide sequence ID" value="NZ_JAHCQH010000015.1"/>
</dbReference>
<dbReference type="EMBL" id="JAHCQH010000015">
    <property type="protein sequence ID" value="MBS9477460.1"/>
    <property type="molecule type" value="Genomic_DNA"/>
</dbReference>
<dbReference type="InterPro" id="IPR037151">
    <property type="entry name" value="AlkB-like_sf"/>
</dbReference>
<dbReference type="Gene3D" id="2.60.120.590">
    <property type="entry name" value="Alpha-ketoglutarate-dependent dioxygenase AlkB-like"/>
    <property type="match status" value="1"/>
</dbReference>